<sequence length="616" mass="64851">MSFARWAWKLLVGIKDAMVLVFMILFFTLLYAVLKGAPDPVHAGILHVDLDGVIVEEAAEVDPFTALTGGVMQEFERRDLVAALRAAAEDDRVEGVALDLDGFLGGGQVAIQDVADALQEVRDAGKSVTAYAIGYSDDAYQLAVHADEIWLDPMGGVAFAGPGGSNLYFAEAMDRFGITANIYRAGDNDYKSAVEPYQRADMSPEARENAQQLAGAIFENWLDAVERARPEADVRAYAADPVAALDAADGDLAEASLAAGLVDKLAPRREWHAMLAELGGTSEKNPDGYKVIPLRDYIADKVDNDVTADIAVVTVAGTIVDGSAPVGSAAGTDIANLIDDAVDDGIEALVIRVDSPGGSALASERIRQAVLRAKDADIPVVASFGNVAASGGYWVALAADEIMAEPASITGSIGVFGIFPSFEGTLDQLGIGVDGVKTTPLSGEPDILGGPSDAADRLVQAGVDQTYVRFLALTAANRDMEVASVRDLAGGRVYDGGTARQLGLIDSFGGIDDAIARAAELAELEGEDHDVRWLERGSDLPPFLRGLMASEEVEGASAYAWMGGSSEARLMAAVREARGLLQTRGVQARCLACPTDLKQTRAETGGWRGFVEALLD</sequence>
<keyword evidence="5" id="KW-0472">Membrane</keyword>
<dbReference type="PANTHER" id="PTHR33209">
    <property type="entry name" value="PROTEASE 4"/>
    <property type="match status" value="1"/>
</dbReference>
<dbReference type="PANTHER" id="PTHR33209:SF1">
    <property type="entry name" value="PEPTIDASE S49 DOMAIN-CONTAINING PROTEIN"/>
    <property type="match status" value="1"/>
</dbReference>
<dbReference type="InterPro" id="IPR047217">
    <property type="entry name" value="S49_SppA_67K_type_N"/>
</dbReference>
<evidence type="ECO:0000259" key="6">
    <source>
        <dbReference type="Pfam" id="PF01343"/>
    </source>
</evidence>
<evidence type="ECO:0000256" key="2">
    <source>
        <dbReference type="ARBA" id="ARBA00022670"/>
    </source>
</evidence>
<feature type="domain" description="Peptidase S49" evidence="6">
    <location>
        <begin position="373"/>
        <end position="524"/>
    </location>
</feature>
<evidence type="ECO:0000313" key="8">
    <source>
        <dbReference type="Proteomes" id="UP000698028"/>
    </source>
</evidence>
<evidence type="ECO:0000313" key="7">
    <source>
        <dbReference type="EMBL" id="MBW0144442.1"/>
    </source>
</evidence>
<evidence type="ECO:0000256" key="1">
    <source>
        <dbReference type="ARBA" id="ARBA00008683"/>
    </source>
</evidence>
<dbReference type="Pfam" id="PF01343">
    <property type="entry name" value="Peptidase_S49"/>
    <property type="match status" value="2"/>
</dbReference>
<evidence type="ECO:0000256" key="4">
    <source>
        <dbReference type="ARBA" id="ARBA00022825"/>
    </source>
</evidence>
<reference evidence="7 8" key="1">
    <citation type="submission" date="2021-07" db="EMBL/GenBank/DDBJ databases">
        <title>The draft genome sequence of Sphingomicrobium sp. B8.</title>
        <authorList>
            <person name="Mu L."/>
        </authorList>
    </citation>
    <scope>NUCLEOTIDE SEQUENCE [LARGE SCALE GENOMIC DNA]</scope>
    <source>
        <strain evidence="7 8">B8</strain>
    </source>
</reference>
<dbReference type="Proteomes" id="UP000698028">
    <property type="component" value="Unassembled WGS sequence"/>
</dbReference>
<keyword evidence="5" id="KW-1133">Transmembrane helix</keyword>
<comment type="similarity">
    <text evidence="1">Belongs to the peptidase S49 family.</text>
</comment>
<keyword evidence="5" id="KW-0812">Transmembrane</keyword>
<keyword evidence="2" id="KW-0645">Protease</keyword>
<keyword evidence="8" id="KW-1185">Reference proteome</keyword>
<dbReference type="EMBL" id="JAHVAH010000001">
    <property type="protein sequence ID" value="MBW0144442.1"/>
    <property type="molecule type" value="Genomic_DNA"/>
</dbReference>
<name>A0ABS6V5H3_9SPHN</name>
<feature type="transmembrane region" description="Helical" evidence="5">
    <location>
        <begin position="12"/>
        <end position="34"/>
    </location>
</feature>
<evidence type="ECO:0000256" key="3">
    <source>
        <dbReference type="ARBA" id="ARBA00022801"/>
    </source>
</evidence>
<dbReference type="PIRSF" id="PIRSF001217">
    <property type="entry name" value="Protease_4_SppA"/>
    <property type="match status" value="1"/>
</dbReference>
<feature type="domain" description="Peptidase S49" evidence="6">
    <location>
        <begin position="122"/>
        <end position="271"/>
    </location>
</feature>
<organism evidence="7 8">
    <name type="scientific">Sphingomicrobium clamense</name>
    <dbReference type="NCBI Taxonomy" id="2851013"/>
    <lineage>
        <taxon>Bacteria</taxon>
        <taxon>Pseudomonadati</taxon>
        <taxon>Pseudomonadota</taxon>
        <taxon>Alphaproteobacteria</taxon>
        <taxon>Sphingomonadales</taxon>
        <taxon>Sphingomonadaceae</taxon>
        <taxon>Sphingomicrobium</taxon>
    </lineage>
</organism>
<keyword evidence="3" id="KW-0378">Hydrolase</keyword>
<dbReference type="CDD" id="cd07018">
    <property type="entry name" value="S49_SppA_67K_type"/>
    <property type="match status" value="1"/>
</dbReference>
<dbReference type="InterPro" id="IPR047272">
    <property type="entry name" value="S49_SppA_C"/>
</dbReference>
<dbReference type="RefSeq" id="WP_218632438.1">
    <property type="nucleotide sequence ID" value="NZ_JAHVAH010000001.1"/>
</dbReference>
<proteinExistence type="inferred from homology"/>
<protein>
    <submittedName>
        <fullName evidence="7">Signal peptide peptidase SppA</fullName>
    </submittedName>
</protein>
<dbReference type="InterPro" id="IPR004634">
    <property type="entry name" value="Pept_S49_pIV"/>
</dbReference>
<evidence type="ECO:0000256" key="5">
    <source>
        <dbReference type="SAM" id="Phobius"/>
    </source>
</evidence>
<accession>A0ABS6V5H3</accession>
<comment type="caution">
    <text evidence="7">The sequence shown here is derived from an EMBL/GenBank/DDBJ whole genome shotgun (WGS) entry which is preliminary data.</text>
</comment>
<dbReference type="NCBIfam" id="TIGR00705">
    <property type="entry name" value="SppA_67K"/>
    <property type="match status" value="1"/>
</dbReference>
<keyword evidence="4" id="KW-0720">Serine protease</keyword>
<dbReference type="CDD" id="cd07023">
    <property type="entry name" value="S49_Sppa_N_C"/>
    <property type="match status" value="1"/>
</dbReference>
<dbReference type="InterPro" id="IPR002142">
    <property type="entry name" value="Peptidase_S49"/>
</dbReference>
<gene>
    <name evidence="7" type="primary">sppA</name>
    <name evidence="7" type="ORF">KTQ36_03925</name>
</gene>